<evidence type="ECO:0000313" key="10">
    <source>
        <dbReference type="EMBL" id="TKZ35202.1"/>
    </source>
</evidence>
<dbReference type="EMBL" id="SJDU01000141">
    <property type="protein sequence ID" value="TKZ35202.1"/>
    <property type="molecule type" value="Genomic_DNA"/>
</dbReference>
<evidence type="ECO:0000256" key="6">
    <source>
        <dbReference type="ARBA" id="ARBA00023125"/>
    </source>
</evidence>
<protein>
    <recommendedName>
        <fullName evidence="8">Methyltransferase</fullName>
        <ecNumber evidence="8">2.1.1.-</ecNumber>
    </recommendedName>
</protein>
<evidence type="ECO:0000256" key="5">
    <source>
        <dbReference type="ARBA" id="ARBA00022747"/>
    </source>
</evidence>
<gene>
    <name evidence="10" type="ORF">EZH24_06510</name>
</gene>
<evidence type="ECO:0000256" key="4">
    <source>
        <dbReference type="ARBA" id="ARBA00022691"/>
    </source>
</evidence>
<evidence type="ECO:0000256" key="2">
    <source>
        <dbReference type="ARBA" id="ARBA00022603"/>
    </source>
</evidence>
<keyword evidence="6" id="KW-0238">DNA-binding</keyword>
<keyword evidence="11" id="KW-1185">Reference proteome</keyword>
<dbReference type="InterPro" id="IPR002941">
    <property type="entry name" value="DNA_methylase_N4/N6"/>
</dbReference>
<reference evidence="10 11" key="1">
    <citation type="journal article" date="2019" name="Anaerobe">
        <title>Brachyspira catarrhinii sp. nov., an anaerobic intestinal spirochaete isolated from vervet monkeys may have been misidentified as Brachyspira aalborgi in previous studies.</title>
        <authorList>
            <person name="Phillips N.D."/>
            <person name="La T."/>
            <person name="Hampson D.J."/>
        </authorList>
    </citation>
    <scope>NUCLEOTIDE SEQUENCE [LARGE SCALE GENOMIC DNA]</scope>
    <source>
        <strain evidence="10 11">Z12</strain>
    </source>
</reference>
<proteinExistence type="inferred from homology"/>
<dbReference type="Gene3D" id="3.40.50.150">
    <property type="entry name" value="Vaccinia Virus protein VP39"/>
    <property type="match status" value="1"/>
</dbReference>
<comment type="similarity">
    <text evidence="1">Belongs to the N(4)/N(6)-methyltransferase family. N(4) subfamily.</text>
</comment>
<dbReference type="EC" id="2.1.1.-" evidence="8"/>
<sequence>MNEIIDNSVDLIITSPPYFNIKDYSKNGYQNISHSKLKSQDLGSLNNYSEYIEGLLKVWKECYRVLKPNGKLCINVPLMPILKKNLNTHYNRHIFDLQSDIQYSILNNTNLFLLDIYIWNRTNSTKKLMFGSYPYPRNFYAQNTTEFISIFVKDGKPINNIPEEIKEQSKLTQEEWINFTKQIWNIPIPNKGDSAFGKHSAIMPEQIPYRLIKLFSFVGDIVLDPFSGSGTTLKVARDLKRNYIGYELYEHYKDIIEEKLLCQTLSI</sequence>
<name>A0ABY2TTI7_9SPIR</name>
<dbReference type="PROSITE" id="PS00093">
    <property type="entry name" value="N4_MTASE"/>
    <property type="match status" value="1"/>
</dbReference>
<accession>A0ABY2TTI7</accession>
<dbReference type="InterPro" id="IPR029063">
    <property type="entry name" value="SAM-dependent_MTases_sf"/>
</dbReference>
<keyword evidence="3" id="KW-0808">Transferase</keyword>
<dbReference type="SUPFAM" id="SSF53335">
    <property type="entry name" value="S-adenosyl-L-methionine-dependent methyltransferases"/>
    <property type="match status" value="1"/>
</dbReference>
<keyword evidence="4" id="KW-0949">S-adenosyl-L-methionine</keyword>
<keyword evidence="5" id="KW-0680">Restriction system</keyword>
<feature type="domain" description="DNA methylase N-4/N-6" evidence="9">
    <location>
        <begin position="9"/>
        <end position="258"/>
    </location>
</feature>
<evidence type="ECO:0000313" key="11">
    <source>
        <dbReference type="Proteomes" id="UP000310168"/>
    </source>
</evidence>
<evidence type="ECO:0000256" key="3">
    <source>
        <dbReference type="ARBA" id="ARBA00022679"/>
    </source>
</evidence>
<keyword evidence="2" id="KW-0489">Methyltransferase</keyword>
<evidence type="ECO:0000259" key="9">
    <source>
        <dbReference type="Pfam" id="PF01555"/>
    </source>
</evidence>
<dbReference type="Pfam" id="PF01555">
    <property type="entry name" value="N6_N4_Mtase"/>
    <property type="match status" value="1"/>
</dbReference>
<evidence type="ECO:0000256" key="7">
    <source>
        <dbReference type="ARBA" id="ARBA00049120"/>
    </source>
</evidence>
<dbReference type="InterPro" id="IPR017985">
    <property type="entry name" value="MeTrfase_CN4_CS"/>
</dbReference>
<dbReference type="PRINTS" id="PR00508">
    <property type="entry name" value="S21N4MTFRASE"/>
</dbReference>
<organism evidence="10 11">
    <name type="scientific">Brachyspira catarrhinii</name>
    <dbReference type="NCBI Taxonomy" id="2528966"/>
    <lineage>
        <taxon>Bacteria</taxon>
        <taxon>Pseudomonadati</taxon>
        <taxon>Spirochaetota</taxon>
        <taxon>Spirochaetia</taxon>
        <taxon>Brachyspirales</taxon>
        <taxon>Brachyspiraceae</taxon>
        <taxon>Brachyspira</taxon>
    </lineage>
</organism>
<evidence type="ECO:0000256" key="8">
    <source>
        <dbReference type="RuleBase" id="RU362026"/>
    </source>
</evidence>
<dbReference type="Proteomes" id="UP000310168">
    <property type="component" value="Unassembled WGS sequence"/>
</dbReference>
<dbReference type="InterPro" id="IPR001091">
    <property type="entry name" value="RM_Methyltransferase"/>
</dbReference>
<evidence type="ECO:0000256" key="1">
    <source>
        <dbReference type="ARBA" id="ARBA00010203"/>
    </source>
</evidence>
<comment type="catalytic activity">
    <reaction evidence="7">
        <text>a 2'-deoxycytidine in DNA + S-adenosyl-L-methionine = an N(4)-methyl-2'-deoxycytidine in DNA + S-adenosyl-L-homocysteine + H(+)</text>
        <dbReference type="Rhea" id="RHEA:16857"/>
        <dbReference type="Rhea" id="RHEA-COMP:11369"/>
        <dbReference type="Rhea" id="RHEA-COMP:13674"/>
        <dbReference type="ChEBI" id="CHEBI:15378"/>
        <dbReference type="ChEBI" id="CHEBI:57856"/>
        <dbReference type="ChEBI" id="CHEBI:59789"/>
        <dbReference type="ChEBI" id="CHEBI:85452"/>
        <dbReference type="ChEBI" id="CHEBI:137933"/>
        <dbReference type="EC" id="2.1.1.113"/>
    </reaction>
</comment>
<comment type="caution">
    <text evidence="10">The sequence shown here is derived from an EMBL/GenBank/DDBJ whole genome shotgun (WGS) entry which is preliminary data.</text>
</comment>